<name>A0ABT1V2I9_9ACTN</name>
<comment type="caution">
    <text evidence="2">The sequence shown here is derived from an EMBL/GenBank/DDBJ whole genome shotgun (WGS) entry which is preliminary data.</text>
</comment>
<protein>
    <submittedName>
        <fullName evidence="2">Uncharacterized protein</fullName>
    </submittedName>
</protein>
<evidence type="ECO:0000256" key="1">
    <source>
        <dbReference type="SAM" id="MobiDB-lite"/>
    </source>
</evidence>
<gene>
    <name evidence="2" type="ORF">NP777_25690</name>
</gene>
<dbReference type="Proteomes" id="UP001204746">
    <property type="component" value="Unassembled WGS sequence"/>
</dbReference>
<proteinExistence type="predicted"/>
<evidence type="ECO:0000313" key="2">
    <source>
        <dbReference type="EMBL" id="MCQ8191603.1"/>
    </source>
</evidence>
<dbReference type="EMBL" id="JANIAA010000019">
    <property type="protein sequence ID" value="MCQ8191603.1"/>
    <property type="molecule type" value="Genomic_DNA"/>
</dbReference>
<evidence type="ECO:0000313" key="3">
    <source>
        <dbReference type="Proteomes" id="UP001204746"/>
    </source>
</evidence>
<keyword evidence="3" id="KW-1185">Reference proteome</keyword>
<reference evidence="2 3" key="1">
    <citation type="submission" date="2022-07" db="EMBL/GenBank/DDBJ databases">
        <authorList>
            <person name="Phongsopitanun W."/>
            <person name="Tanasupawat S."/>
        </authorList>
    </citation>
    <scope>NUCLEOTIDE SEQUENCE [LARGE SCALE GENOMIC DNA]</scope>
    <source>
        <strain evidence="2 3">RCU-064</strain>
    </source>
</reference>
<dbReference type="RefSeq" id="WP_256652557.1">
    <property type="nucleotide sequence ID" value="NZ_JANIAA010000019.1"/>
</dbReference>
<accession>A0ABT1V2I9</accession>
<organism evidence="2 3">
    <name type="scientific">Streptomyces rugosispiralis</name>
    <dbReference type="NCBI Taxonomy" id="2967341"/>
    <lineage>
        <taxon>Bacteria</taxon>
        <taxon>Bacillati</taxon>
        <taxon>Actinomycetota</taxon>
        <taxon>Actinomycetes</taxon>
        <taxon>Kitasatosporales</taxon>
        <taxon>Streptomycetaceae</taxon>
        <taxon>Streptomyces</taxon>
    </lineage>
</organism>
<feature type="region of interest" description="Disordered" evidence="1">
    <location>
        <begin position="1"/>
        <end position="43"/>
    </location>
</feature>
<sequence length="43" mass="4458">MFPRVVSPCRAGTGNRPDPRHVPELPRGLVPAPDGNGGAVPRG</sequence>